<dbReference type="PANTHER" id="PTHR38790:SF4">
    <property type="entry name" value="2EXR DOMAIN-CONTAINING PROTEIN"/>
    <property type="match status" value="1"/>
</dbReference>
<dbReference type="PANTHER" id="PTHR38790">
    <property type="entry name" value="2EXR DOMAIN-CONTAINING PROTEIN-RELATED"/>
    <property type="match status" value="1"/>
</dbReference>
<sequence length="479" mass="52768">MAPKRTYNRHNMSIAKPDTNALDPSDPDNIGHETNKRRKPTPPSPVNTMHHSYVINGGDRSKSINRKNSKSFTSNSRTFSGPTSLPSDSVDRFDSVRKPAQKKKVMQVPQGMSLYGGGRKSMNSISAQLKSRRREQKKMAVAPILISDDSSCDGGTQLSEGVELKPDDADTTMVNSSRAVQGTMRGGSESAADASARIFEGREYMAPLSAAPQRTFCGATIRAVSVQAQAWSANQDGSPLLCLPASVRRSIFEYALGGNSIEFGFLTYLVNKTNDGAKEYTPYFQYTSNVYPVHPFEVPRNPLEGTPIQLHSDPNTTGMTLLSGVCRQLYLETYTLPYALNDFYFNSGNVLFNFMVKDNRLRPQQLKAIKSITVLHKLPVRSVFDKLTNLQQVCLVAPSMKIDAGFYKVVRDDKGVQLVKFVPASENATGKLNKPRLRGGGGCDNKFAPKKAYGDACSGSRSERGYDGGKGKQKWSWWK</sequence>
<comment type="caution">
    <text evidence="2">The sequence shown here is derived from an EMBL/GenBank/DDBJ whole genome shotgun (WGS) entry which is preliminary data.</text>
</comment>
<feature type="compositionally biased region" description="Polar residues" evidence="1">
    <location>
        <begin position="72"/>
        <end position="87"/>
    </location>
</feature>
<gene>
    <name evidence="2" type="ORF">PMIN01_06929</name>
</gene>
<dbReference type="AlphaFoldDB" id="A0A9P6GHK3"/>
<keyword evidence="3" id="KW-1185">Reference proteome</keyword>
<feature type="region of interest" description="Disordered" evidence="1">
    <location>
        <begin position="449"/>
        <end position="479"/>
    </location>
</feature>
<organism evidence="2 3">
    <name type="scientific">Paraphaeosphaeria minitans</name>
    <dbReference type="NCBI Taxonomy" id="565426"/>
    <lineage>
        <taxon>Eukaryota</taxon>
        <taxon>Fungi</taxon>
        <taxon>Dikarya</taxon>
        <taxon>Ascomycota</taxon>
        <taxon>Pezizomycotina</taxon>
        <taxon>Dothideomycetes</taxon>
        <taxon>Pleosporomycetidae</taxon>
        <taxon>Pleosporales</taxon>
        <taxon>Massarineae</taxon>
        <taxon>Didymosphaeriaceae</taxon>
        <taxon>Paraphaeosphaeria</taxon>
    </lineage>
</organism>
<evidence type="ECO:0000313" key="2">
    <source>
        <dbReference type="EMBL" id="KAF9735524.1"/>
    </source>
</evidence>
<evidence type="ECO:0000313" key="3">
    <source>
        <dbReference type="Proteomes" id="UP000756921"/>
    </source>
</evidence>
<feature type="region of interest" description="Disordered" evidence="1">
    <location>
        <begin position="1"/>
        <end position="92"/>
    </location>
</feature>
<dbReference type="OrthoDB" id="5413827at2759"/>
<feature type="compositionally biased region" description="Basic and acidic residues" evidence="1">
    <location>
        <begin position="461"/>
        <end position="470"/>
    </location>
</feature>
<accession>A0A9P6GHK3</accession>
<dbReference type="Proteomes" id="UP000756921">
    <property type="component" value="Unassembled WGS sequence"/>
</dbReference>
<dbReference type="EMBL" id="WJXW01000006">
    <property type="protein sequence ID" value="KAF9735524.1"/>
    <property type="molecule type" value="Genomic_DNA"/>
</dbReference>
<name>A0A9P6GHK3_9PLEO</name>
<reference evidence="2" key="1">
    <citation type="journal article" date="2020" name="Mol. Plant Microbe Interact.">
        <title>Genome Sequence of the Biocontrol Agent Coniothyrium minitans strain Conio (IMI 134523).</title>
        <authorList>
            <person name="Patel D."/>
            <person name="Shittu T.A."/>
            <person name="Baroncelli R."/>
            <person name="Muthumeenakshi S."/>
            <person name="Osborne T.H."/>
            <person name="Janganan T.K."/>
            <person name="Sreenivasaprasad S."/>
        </authorList>
    </citation>
    <scope>NUCLEOTIDE SEQUENCE</scope>
    <source>
        <strain evidence="2">Conio</strain>
    </source>
</reference>
<protein>
    <submittedName>
        <fullName evidence="2">Uncharacterized protein</fullName>
    </submittedName>
</protein>
<proteinExistence type="predicted"/>
<evidence type="ECO:0000256" key="1">
    <source>
        <dbReference type="SAM" id="MobiDB-lite"/>
    </source>
</evidence>